<accession>A0A2G5UEG6</accession>
<dbReference type="Proteomes" id="UP000230233">
    <property type="component" value="Chromosome III"/>
</dbReference>
<sequence>MVMLEKSPVDWAAAYRFLYPNIRFIRVPITPLNSSRYFDLPINKPPHYPVVLTTTFSFSVSHQEIDLISSFIRSFIYSIRFLRNHYSKENSKFFLLSSSVFFSLQHLELP</sequence>
<evidence type="ECO:0000313" key="1">
    <source>
        <dbReference type="EMBL" id="PIC37889.1"/>
    </source>
</evidence>
<dbReference type="EMBL" id="PDUG01000003">
    <property type="protein sequence ID" value="PIC37889.1"/>
    <property type="molecule type" value="Genomic_DNA"/>
</dbReference>
<gene>
    <name evidence="1" type="primary">Cnig_chr_III.g10080</name>
    <name evidence="1" type="ORF">B9Z55_010080</name>
</gene>
<name>A0A2G5UEG6_9PELO</name>
<reference evidence="2" key="1">
    <citation type="submission" date="2017-10" db="EMBL/GenBank/DDBJ databases">
        <title>Rapid genome shrinkage in a self-fertile nematode reveals novel sperm competition proteins.</title>
        <authorList>
            <person name="Yin D."/>
            <person name="Schwarz E.M."/>
            <person name="Thomas C.G."/>
            <person name="Felde R.L."/>
            <person name="Korf I.F."/>
            <person name="Cutter A.D."/>
            <person name="Schartner C.M."/>
            <person name="Ralston E.J."/>
            <person name="Meyer B.J."/>
            <person name="Haag E.S."/>
        </authorList>
    </citation>
    <scope>NUCLEOTIDE SEQUENCE [LARGE SCALE GENOMIC DNA]</scope>
    <source>
        <strain evidence="2">JU1422</strain>
    </source>
</reference>
<protein>
    <submittedName>
        <fullName evidence="1">Uncharacterized protein</fullName>
    </submittedName>
</protein>
<dbReference type="AlphaFoldDB" id="A0A2G5UEG6"/>
<comment type="caution">
    <text evidence="1">The sequence shown here is derived from an EMBL/GenBank/DDBJ whole genome shotgun (WGS) entry which is preliminary data.</text>
</comment>
<organism evidence="1 2">
    <name type="scientific">Caenorhabditis nigoni</name>
    <dbReference type="NCBI Taxonomy" id="1611254"/>
    <lineage>
        <taxon>Eukaryota</taxon>
        <taxon>Metazoa</taxon>
        <taxon>Ecdysozoa</taxon>
        <taxon>Nematoda</taxon>
        <taxon>Chromadorea</taxon>
        <taxon>Rhabditida</taxon>
        <taxon>Rhabditina</taxon>
        <taxon>Rhabditomorpha</taxon>
        <taxon>Rhabditoidea</taxon>
        <taxon>Rhabditidae</taxon>
        <taxon>Peloderinae</taxon>
        <taxon>Caenorhabditis</taxon>
    </lineage>
</organism>
<proteinExistence type="predicted"/>
<evidence type="ECO:0000313" key="2">
    <source>
        <dbReference type="Proteomes" id="UP000230233"/>
    </source>
</evidence>
<keyword evidence="2" id="KW-1185">Reference proteome</keyword>